<comment type="cofactor">
    <cofactor evidence="1">
        <name>a divalent metal cation</name>
        <dbReference type="ChEBI" id="CHEBI:60240"/>
    </cofactor>
</comment>
<evidence type="ECO:0000256" key="1">
    <source>
        <dbReference type="ARBA" id="ARBA00001968"/>
    </source>
</evidence>
<accession>A0A1H7HXE9</accession>
<evidence type="ECO:0000256" key="5">
    <source>
        <dbReference type="PIRSR" id="PIRSR605493-1"/>
    </source>
</evidence>
<keyword evidence="5" id="KW-0479">Metal-binding</keyword>
<dbReference type="CDD" id="cd16841">
    <property type="entry name" value="RraA_family"/>
    <property type="match status" value="1"/>
</dbReference>
<feature type="binding site" evidence="5">
    <location>
        <begin position="102"/>
        <end position="105"/>
    </location>
    <ligand>
        <name>substrate</name>
    </ligand>
</feature>
<organism evidence="6 7">
    <name type="scientific">Bosea lupini</name>
    <dbReference type="NCBI Taxonomy" id="1036779"/>
    <lineage>
        <taxon>Bacteria</taxon>
        <taxon>Pseudomonadati</taxon>
        <taxon>Pseudomonadota</taxon>
        <taxon>Alphaproteobacteria</taxon>
        <taxon>Hyphomicrobiales</taxon>
        <taxon>Boseaceae</taxon>
        <taxon>Bosea</taxon>
    </lineage>
</organism>
<dbReference type="Gene3D" id="3.50.30.40">
    <property type="entry name" value="Ribonuclease E inhibitor RraA/RraA-like"/>
    <property type="match status" value="1"/>
</dbReference>
<evidence type="ECO:0000256" key="3">
    <source>
        <dbReference type="ARBA" id="ARBA00029596"/>
    </source>
</evidence>
<dbReference type="EMBL" id="FOAN01000001">
    <property type="protein sequence ID" value="SEK54976.1"/>
    <property type="molecule type" value="Genomic_DNA"/>
</dbReference>
<dbReference type="PANTHER" id="PTHR33254">
    <property type="entry name" value="4-HYDROXY-4-METHYL-2-OXOGLUTARATE ALDOLASE 3-RELATED"/>
    <property type="match status" value="1"/>
</dbReference>
<dbReference type="Pfam" id="PF03737">
    <property type="entry name" value="RraA-like"/>
    <property type="match status" value="1"/>
</dbReference>
<evidence type="ECO:0000256" key="2">
    <source>
        <dbReference type="ARBA" id="ARBA00016549"/>
    </source>
</evidence>
<keyword evidence="5" id="KW-0460">Magnesium</keyword>
<dbReference type="STRING" id="1036779.SAMN04515666_101798"/>
<gene>
    <name evidence="6" type="ORF">SAMN04515666_101798</name>
</gene>
<dbReference type="InterPro" id="IPR036704">
    <property type="entry name" value="RraA/RraA-like_sf"/>
</dbReference>
<dbReference type="InterPro" id="IPR005493">
    <property type="entry name" value="RraA/RraA-like"/>
</dbReference>
<feature type="binding site" evidence="5">
    <location>
        <position position="125"/>
    </location>
    <ligand>
        <name>Mg(2+)</name>
        <dbReference type="ChEBI" id="CHEBI:18420"/>
    </ligand>
</feature>
<dbReference type="GO" id="GO:0046872">
    <property type="term" value="F:metal ion binding"/>
    <property type="evidence" value="ECO:0007669"/>
    <property type="project" value="UniProtKB-KW"/>
</dbReference>
<dbReference type="SUPFAM" id="SSF89562">
    <property type="entry name" value="RraA-like"/>
    <property type="match status" value="1"/>
</dbReference>
<feature type="binding site" evidence="5">
    <location>
        <position position="124"/>
    </location>
    <ligand>
        <name>Mg(2+)</name>
        <dbReference type="ChEBI" id="CHEBI:18420"/>
    </ligand>
</feature>
<evidence type="ECO:0000313" key="6">
    <source>
        <dbReference type="EMBL" id="SEK54976.1"/>
    </source>
</evidence>
<protein>
    <recommendedName>
        <fullName evidence="2">Putative 4-hydroxy-4-methyl-2-oxoglutarate aldolase</fullName>
    </recommendedName>
    <alternativeName>
        <fullName evidence="3">Regulator of ribonuclease activity homolog</fullName>
    </alternativeName>
    <alternativeName>
        <fullName evidence="4">RraA-like protein</fullName>
    </alternativeName>
</protein>
<keyword evidence="7" id="KW-1185">Reference proteome</keyword>
<name>A0A1H7HXE9_9HYPH</name>
<evidence type="ECO:0000313" key="7">
    <source>
        <dbReference type="Proteomes" id="UP000199664"/>
    </source>
</evidence>
<dbReference type="AlphaFoldDB" id="A0A1H7HXE9"/>
<comment type="cofactor">
    <cofactor evidence="5">
        <name>Mg(2+)</name>
        <dbReference type="ChEBI" id="CHEBI:18420"/>
    </cofactor>
</comment>
<dbReference type="RefSeq" id="WP_091829920.1">
    <property type="nucleotide sequence ID" value="NZ_FOAN01000001.1"/>
</dbReference>
<dbReference type="PANTHER" id="PTHR33254:SF4">
    <property type="entry name" value="4-HYDROXY-4-METHYL-2-OXOGLUTARATE ALDOLASE 3-RELATED"/>
    <property type="match status" value="1"/>
</dbReference>
<dbReference type="Proteomes" id="UP000199664">
    <property type="component" value="Unassembled WGS sequence"/>
</dbReference>
<evidence type="ECO:0000256" key="4">
    <source>
        <dbReference type="ARBA" id="ARBA00030169"/>
    </source>
</evidence>
<proteinExistence type="predicted"/>
<sequence length="224" mass="24218">MPDLARELDLAELKGRLYAAVLSDVLDELGHPDQAVKPFVRPLDEASVLCGFARTGLYMKRYHLPEGHNPYALEMDLIDSLEPGEIPVLACDGPTDRIAPWGELLTTASMVRGAAGCLTDGLVRDVRRIRELGFPVFHGGIGPLDTKGRAEMMAADEPVELGGARVAPGDFIFGDVDGVVIVPRAIAPEAIRRALAKIEAEDTTREELLAGNSLRSVFERHGVL</sequence>
<dbReference type="OrthoDB" id="9812532at2"/>
<reference evidence="7" key="1">
    <citation type="submission" date="2016-10" db="EMBL/GenBank/DDBJ databases">
        <authorList>
            <person name="Varghese N."/>
            <person name="Submissions S."/>
        </authorList>
    </citation>
    <scope>NUCLEOTIDE SEQUENCE [LARGE SCALE GENOMIC DNA]</scope>
    <source>
        <strain evidence="7">LMG 26383,CCUG 61248,R- 45681</strain>
    </source>
</reference>